<dbReference type="AlphaFoldDB" id="E0TF49"/>
<keyword evidence="5 9" id="KW-0350">Heme biosynthesis</keyword>
<dbReference type="eggNOG" id="COG0276">
    <property type="taxonomic scope" value="Bacteria"/>
</dbReference>
<dbReference type="InterPro" id="IPR033659">
    <property type="entry name" value="Ferrochelatase_N"/>
</dbReference>
<dbReference type="GO" id="GO:0004325">
    <property type="term" value="F:ferrochelatase activity"/>
    <property type="evidence" value="ECO:0007669"/>
    <property type="project" value="UniProtKB-UniRule"/>
</dbReference>
<dbReference type="HAMAP" id="MF_00323">
    <property type="entry name" value="Ferrochelatase"/>
    <property type="match status" value="1"/>
</dbReference>
<keyword evidence="7 9" id="KW-0627">Porphyrin biosynthesis</keyword>
<keyword evidence="2 9" id="KW-0963">Cytoplasm</keyword>
<keyword evidence="3 9" id="KW-0479">Metal-binding</keyword>
<dbReference type="KEGG" id="pbr:PB2503_04462"/>
<dbReference type="Proteomes" id="UP000001302">
    <property type="component" value="Chromosome"/>
</dbReference>
<evidence type="ECO:0000256" key="10">
    <source>
        <dbReference type="RuleBase" id="RU000607"/>
    </source>
</evidence>
<evidence type="ECO:0000313" key="12">
    <source>
        <dbReference type="Proteomes" id="UP000001302"/>
    </source>
</evidence>
<evidence type="ECO:0000256" key="8">
    <source>
        <dbReference type="ARBA" id="ARBA00024536"/>
    </source>
</evidence>
<evidence type="ECO:0000256" key="7">
    <source>
        <dbReference type="ARBA" id="ARBA00023244"/>
    </source>
</evidence>
<dbReference type="Gene3D" id="3.40.50.1400">
    <property type="match status" value="2"/>
</dbReference>
<dbReference type="PROSITE" id="PS00534">
    <property type="entry name" value="FERROCHELATASE"/>
    <property type="match status" value="1"/>
</dbReference>
<dbReference type="InterPro" id="IPR019772">
    <property type="entry name" value="Ferrochelatase_AS"/>
</dbReference>
<evidence type="ECO:0000256" key="5">
    <source>
        <dbReference type="ARBA" id="ARBA00023133"/>
    </source>
</evidence>
<comment type="pathway">
    <text evidence="9 10">Porphyrin-containing compound metabolism; protoheme biosynthesis; protoheme from protoporphyrin-IX: step 1/1.</text>
</comment>
<feature type="binding site" evidence="9">
    <location>
        <position position="268"/>
    </location>
    <ligand>
        <name>Fe(2+)</name>
        <dbReference type="ChEBI" id="CHEBI:29033"/>
    </ligand>
</feature>
<comment type="similarity">
    <text evidence="1 9 10">Belongs to the ferrochelatase family.</text>
</comment>
<evidence type="ECO:0000256" key="6">
    <source>
        <dbReference type="ARBA" id="ARBA00023239"/>
    </source>
</evidence>
<dbReference type="FunFam" id="3.40.50.1400:FF:000002">
    <property type="entry name" value="Ferrochelatase"/>
    <property type="match status" value="1"/>
</dbReference>
<dbReference type="CDD" id="cd00419">
    <property type="entry name" value="Ferrochelatase_C"/>
    <property type="match status" value="1"/>
</dbReference>
<sequence length="322" mass="36087">MLVNLGTPDAPEAKAVKRYLREFLSDKRVVDYPRLVWLPVLHGIILNVRPRKTAALYAKIWHRESGKSPLAYFTERQAEGVKARLSPALIVRHAMRYGSPSIDDRLREMTAEGCDRILIVPLYPQYSATTTATVMDKVSACMSEMAWQPALRSLPPFYDDPSYLDALEGSVRRALPEGAERIILSYHGIPERYFAQGDPYHCHCQKTSRLLRERMGWSPNFAPIGFQSKFGPEKWLDPSTESLVIRAAKDGIKRLAVIAPAFVSDCLETLEEVAIGLAETFEEHGGEVLTAIPCLNDDPQFLDSLAQMIERELGGWEPAATS</sequence>
<feature type="binding site" evidence="9">
    <location>
        <position position="187"/>
    </location>
    <ligand>
        <name>Fe(2+)</name>
        <dbReference type="ChEBI" id="CHEBI:29033"/>
    </ligand>
</feature>
<keyword evidence="12" id="KW-1185">Reference proteome</keyword>
<evidence type="ECO:0000256" key="4">
    <source>
        <dbReference type="ARBA" id="ARBA00023004"/>
    </source>
</evidence>
<dbReference type="GO" id="GO:0005737">
    <property type="term" value="C:cytoplasm"/>
    <property type="evidence" value="ECO:0007669"/>
    <property type="project" value="UniProtKB-SubCell"/>
</dbReference>
<comment type="function">
    <text evidence="9 10">Catalyzes the ferrous insertion into protoporphyrin IX.</text>
</comment>
<dbReference type="SUPFAM" id="SSF53800">
    <property type="entry name" value="Chelatase"/>
    <property type="match status" value="1"/>
</dbReference>
<keyword evidence="4 9" id="KW-0408">Iron</keyword>
<dbReference type="UniPathway" id="UPA00252">
    <property type="reaction ID" value="UER00325"/>
</dbReference>
<dbReference type="STRING" id="314260.PB2503_04462"/>
<gene>
    <name evidence="9" type="primary">hemH</name>
    <name evidence="11" type="ordered locus">PB2503_04462</name>
</gene>
<comment type="subcellular location">
    <subcellularLocation>
        <location evidence="9 10">Cytoplasm</location>
    </subcellularLocation>
</comment>
<dbReference type="PANTHER" id="PTHR11108">
    <property type="entry name" value="FERROCHELATASE"/>
    <property type="match status" value="1"/>
</dbReference>
<evidence type="ECO:0000256" key="9">
    <source>
        <dbReference type="HAMAP-Rule" id="MF_00323"/>
    </source>
</evidence>
<reference evidence="11 12" key="2">
    <citation type="journal article" date="2011" name="J. Bacteriol.">
        <title>Complete genome sequence of strain HTCC2503T of Parvularcula bermudensis, the type species of the order "Parvularculales" in the class Alphaproteobacteria.</title>
        <authorList>
            <person name="Oh H.M."/>
            <person name="Kang I."/>
            <person name="Vergin K.L."/>
            <person name="Kang D."/>
            <person name="Rhee K.H."/>
            <person name="Giovannoni S.J."/>
            <person name="Cho J.C."/>
        </authorList>
    </citation>
    <scope>NUCLEOTIDE SEQUENCE [LARGE SCALE GENOMIC DNA]</scope>
    <source>
        <strain evidence="12">ATCC BAA-594 / HTCC2503 / KCTC 12087</strain>
    </source>
</reference>
<comment type="catalytic activity">
    <reaction evidence="9 10">
        <text>heme b + 2 H(+) = protoporphyrin IX + Fe(2+)</text>
        <dbReference type="Rhea" id="RHEA:22584"/>
        <dbReference type="ChEBI" id="CHEBI:15378"/>
        <dbReference type="ChEBI" id="CHEBI:29033"/>
        <dbReference type="ChEBI" id="CHEBI:57306"/>
        <dbReference type="ChEBI" id="CHEBI:60344"/>
        <dbReference type="EC" id="4.98.1.1"/>
    </reaction>
</comment>
<dbReference type="HOGENOM" id="CLU_018884_0_0_5"/>
<reference evidence="12" key="1">
    <citation type="submission" date="2010-08" db="EMBL/GenBank/DDBJ databases">
        <title>Genome sequence of Parvularcula bermudensis HTCC2503.</title>
        <authorList>
            <person name="Kang D.-M."/>
            <person name="Oh H.-M."/>
            <person name="Cho J.-C."/>
        </authorList>
    </citation>
    <scope>NUCLEOTIDE SEQUENCE [LARGE SCALE GENOMIC DNA]</scope>
    <source>
        <strain evidence="12">ATCC BAA-594 / HTCC2503 / KCTC 12087</strain>
    </source>
</reference>
<evidence type="ECO:0000256" key="1">
    <source>
        <dbReference type="ARBA" id="ARBA00007718"/>
    </source>
</evidence>
<dbReference type="Pfam" id="PF00762">
    <property type="entry name" value="Ferrochelatase"/>
    <property type="match status" value="1"/>
</dbReference>
<name>E0TF49_PARBH</name>
<dbReference type="GO" id="GO:0006783">
    <property type="term" value="P:heme biosynthetic process"/>
    <property type="evidence" value="ECO:0007669"/>
    <property type="project" value="UniProtKB-UniRule"/>
</dbReference>
<keyword evidence="6 9" id="KW-0456">Lyase</keyword>
<dbReference type="EC" id="4.98.1.1" evidence="9 10"/>
<dbReference type="InterPro" id="IPR001015">
    <property type="entry name" value="Ferrochelatase"/>
</dbReference>
<evidence type="ECO:0000256" key="3">
    <source>
        <dbReference type="ARBA" id="ARBA00022723"/>
    </source>
</evidence>
<evidence type="ECO:0000256" key="2">
    <source>
        <dbReference type="ARBA" id="ARBA00022490"/>
    </source>
</evidence>
<comment type="catalytic activity">
    <reaction evidence="8">
        <text>Fe-coproporphyrin III + 2 H(+) = coproporphyrin III + Fe(2+)</text>
        <dbReference type="Rhea" id="RHEA:49572"/>
        <dbReference type="ChEBI" id="CHEBI:15378"/>
        <dbReference type="ChEBI" id="CHEBI:29033"/>
        <dbReference type="ChEBI" id="CHEBI:68438"/>
        <dbReference type="ChEBI" id="CHEBI:131725"/>
        <dbReference type="EC" id="4.99.1.9"/>
    </reaction>
    <physiologicalReaction direction="right-to-left" evidence="8">
        <dbReference type="Rhea" id="RHEA:49574"/>
    </physiologicalReaction>
</comment>
<dbReference type="NCBIfam" id="TIGR00109">
    <property type="entry name" value="hemH"/>
    <property type="match status" value="1"/>
</dbReference>
<accession>E0TF49</accession>
<proteinExistence type="inferred from homology"/>
<dbReference type="EMBL" id="CP002156">
    <property type="protein sequence ID" value="ADM08967.1"/>
    <property type="molecule type" value="Genomic_DNA"/>
</dbReference>
<dbReference type="GO" id="GO:0046872">
    <property type="term" value="F:metal ion binding"/>
    <property type="evidence" value="ECO:0007669"/>
    <property type="project" value="UniProtKB-KW"/>
</dbReference>
<dbReference type="InterPro" id="IPR033644">
    <property type="entry name" value="Ferrochelatase_C"/>
</dbReference>
<evidence type="ECO:0000313" key="11">
    <source>
        <dbReference type="EMBL" id="ADM08967.1"/>
    </source>
</evidence>
<dbReference type="CDD" id="cd03411">
    <property type="entry name" value="Ferrochelatase_N"/>
    <property type="match status" value="1"/>
</dbReference>
<protein>
    <recommendedName>
        <fullName evidence="9 10">Ferrochelatase</fullName>
        <ecNumber evidence="9 10">4.98.1.1</ecNumber>
    </recommendedName>
    <alternativeName>
        <fullName evidence="9">Heme synthase</fullName>
    </alternativeName>
    <alternativeName>
        <fullName evidence="9">Protoheme ferro-lyase</fullName>
    </alternativeName>
</protein>
<dbReference type="PANTHER" id="PTHR11108:SF1">
    <property type="entry name" value="FERROCHELATASE, MITOCHONDRIAL"/>
    <property type="match status" value="1"/>
</dbReference>
<organism evidence="11 12">
    <name type="scientific">Parvularcula bermudensis (strain ATCC BAA-594 / HTCC2503 / KCTC 12087)</name>
    <dbReference type="NCBI Taxonomy" id="314260"/>
    <lineage>
        <taxon>Bacteria</taxon>
        <taxon>Pseudomonadati</taxon>
        <taxon>Pseudomonadota</taxon>
        <taxon>Alphaproteobacteria</taxon>
        <taxon>Parvularculales</taxon>
        <taxon>Parvularculaceae</taxon>
        <taxon>Parvularcula</taxon>
    </lineage>
</organism>